<evidence type="ECO:0000313" key="2">
    <source>
        <dbReference type="Proteomes" id="UP000256695"/>
    </source>
</evidence>
<sequence length="277" mass="32189">MCKKISFFILFFIGICWGDFLDDKIKNFINEDTYRINKNFIDKIFFNRQAFFQDGIIDNKKILETLKSNGLLNLKFNNPKEVNIIFSSQTSPIFLLRTVNSVLASMGYSYFEVKKAEYDEGRSSIIFGFTSEYMIDPLIILEEMNKRGYIFNDVQKINDQAWGYSVTLFDSRLANARNIELGDSLDLKEVSGEYWLQISDIGGNMNIISNSAEWKPKIVFFDRNLHIVDILNKKTNINNIAFNVLKDVRFILISDTRSSTILKSGIRVEFHSFDEEE</sequence>
<proteinExistence type="predicted"/>
<name>A0A3D8J5M9_9HELI</name>
<dbReference type="OrthoDB" id="5338450at2"/>
<dbReference type="RefSeq" id="WP_115579388.1">
    <property type="nucleotide sequence ID" value="NZ_NXLX01000016.1"/>
</dbReference>
<accession>A0A3D8J5M9</accession>
<dbReference type="Proteomes" id="UP000256695">
    <property type="component" value="Unassembled WGS sequence"/>
</dbReference>
<gene>
    <name evidence="1" type="ORF">CQA57_06310</name>
</gene>
<evidence type="ECO:0008006" key="3">
    <source>
        <dbReference type="Google" id="ProtNLM"/>
    </source>
</evidence>
<evidence type="ECO:0000313" key="1">
    <source>
        <dbReference type="EMBL" id="RDU72797.1"/>
    </source>
</evidence>
<keyword evidence="2" id="KW-1185">Reference proteome</keyword>
<reference evidence="1 2" key="1">
    <citation type="submission" date="2018-04" db="EMBL/GenBank/DDBJ databases">
        <title>Novel Campyloabacter and Helicobacter Species and Strains.</title>
        <authorList>
            <person name="Mannion A.J."/>
            <person name="Shen Z."/>
            <person name="Fox J.G."/>
        </authorList>
    </citation>
    <scope>NUCLEOTIDE SEQUENCE [LARGE SCALE GENOMIC DNA]</scope>
    <source>
        <strain evidence="1 2">MIT 04-9362</strain>
    </source>
</reference>
<protein>
    <recommendedName>
        <fullName evidence="3">Periplasmic protein</fullName>
    </recommendedName>
</protein>
<dbReference type="EMBL" id="NXLX01000016">
    <property type="protein sequence ID" value="RDU72797.1"/>
    <property type="molecule type" value="Genomic_DNA"/>
</dbReference>
<organism evidence="1 2">
    <name type="scientific">Helicobacter anseris</name>
    <dbReference type="NCBI Taxonomy" id="375926"/>
    <lineage>
        <taxon>Bacteria</taxon>
        <taxon>Pseudomonadati</taxon>
        <taxon>Campylobacterota</taxon>
        <taxon>Epsilonproteobacteria</taxon>
        <taxon>Campylobacterales</taxon>
        <taxon>Helicobacteraceae</taxon>
        <taxon>Helicobacter</taxon>
    </lineage>
</organism>
<dbReference type="AlphaFoldDB" id="A0A3D8J5M9"/>
<comment type="caution">
    <text evidence="1">The sequence shown here is derived from an EMBL/GenBank/DDBJ whole genome shotgun (WGS) entry which is preliminary data.</text>
</comment>